<keyword evidence="8 10" id="KW-0472">Membrane</keyword>
<evidence type="ECO:0000256" key="1">
    <source>
        <dbReference type="ARBA" id="ARBA00007472"/>
    </source>
</evidence>
<evidence type="ECO:0000256" key="9">
    <source>
        <dbReference type="ARBA" id="ARBA00024807"/>
    </source>
</evidence>
<evidence type="ECO:0000313" key="13">
    <source>
        <dbReference type="Proteomes" id="UP000799421"/>
    </source>
</evidence>
<dbReference type="OrthoDB" id="5595506at2759"/>
<evidence type="ECO:0000256" key="3">
    <source>
        <dbReference type="ARBA" id="ARBA00022792"/>
    </source>
</evidence>
<dbReference type="Pfam" id="PF05546">
    <property type="entry name" value="She9_MDM33"/>
    <property type="match status" value="1"/>
</dbReference>
<keyword evidence="3 10" id="KW-0999">Mitochondrion inner membrane</keyword>
<sequence>MQRATARLRWTCVECRWRTTRSLTTSSRLRLPSHAEQHRWQLSKDLSRFVDKVLATASVASHHINAYTGTDYTGIDALRQEILQQEQHVKNCHQTAEKAKSNHLEALAKQSAGQKEIVGLLERKASWHPSDLDRYMSLVRSEHVLDQAVQSAKEEVDLAERKLEDARSRLERLERKRYHEEQIWSDTIRRNSTWVTFGLMGVNILLLLAQITISEPYRRRKIVQEVKAALDERTVVEKQPDDVQQMAEESPSELALLSADVGAKDPSTMVDQADPHPADEVVEAAQNASAQSISSPDIPSQSISSQLASRWQDCKDTLQDSFSDRVVQMKKVEVTTAVLQGAMTGVLITGIISLIARSR</sequence>
<accession>A0A6A7C420</accession>
<keyword evidence="13" id="KW-1185">Reference proteome</keyword>
<dbReference type="InterPro" id="IPR008839">
    <property type="entry name" value="MDM33_fungi"/>
</dbReference>
<evidence type="ECO:0000256" key="2">
    <source>
        <dbReference type="ARBA" id="ARBA00022692"/>
    </source>
</evidence>
<dbReference type="GO" id="GO:0007007">
    <property type="term" value="P:inner mitochondrial membrane organization"/>
    <property type="evidence" value="ECO:0007669"/>
    <property type="project" value="TreeGrafter"/>
</dbReference>
<feature type="transmembrane region" description="Helical" evidence="10">
    <location>
        <begin position="334"/>
        <end position="356"/>
    </location>
</feature>
<evidence type="ECO:0000256" key="4">
    <source>
        <dbReference type="ARBA" id="ARBA00022946"/>
    </source>
</evidence>
<evidence type="ECO:0000256" key="7">
    <source>
        <dbReference type="ARBA" id="ARBA00023128"/>
    </source>
</evidence>
<feature type="transmembrane region" description="Helical" evidence="10">
    <location>
        <begin position="194"/>
        <end position="213"/>
    </location>
</feature>
<dbReference type="Proteomes" id="UP000799421">
    <property type="component" value="Unassembled WGS sequence"/>
</dbReference>
<evidence type="ECO:0000256" key="8">
    <source>
        <dbReference type="ARBA" id="ARBA00023136"/>
    </source>
</evidence>
<reference evidence="12" key="1">
    <citation type="journal article" date="2020" name="Stud. Mycol.">
        <title>101 Dothideomycetes genomes: a test case for predicting lifestyles and emergence of pathogens.</title>
        <authorList>
            <person name="Haridas S."/>
            <person name="Albert R."/>
            <person name="Binder M."/>
            <person name="Bloem J."/>
            <person name="Labutti K."/>
            <person name="Salamov A."/>
            <person name="Andreopoulos B."/>
            <person name="Baker S."/>
            <person name="Barry K."/>
            <person name="Bills G."/>
            <person name="Bluhm B."/>
            <person name="Cannon C."/>
            <person name="Castanera R."/>
            <person name="Culley D."/>
            <person name="Daum C."/>
            <person name="Ezra D."/>
            <person name="Gonzalez J."/>
            <person name="Henrissat B."/>
            <person name="Kuo A."/>
            <person name="Liang C."/>
            <person name="Lipzen A."/>
            <person name="Lutzoni F."/>
            <person name="Magnuson J."/>
            <person name="Mondo S."/>
            <person name="Nolan M."/>
            <person name="Ohm R."/>
            <person name="Pangilinan J."/>
            <person name="Park H.-J."/>
            <person name="Ramirez L."/>
            <person name="Alfaro M."/>
            <person name="Sun H."/>
            <person name="Tritt A."/>
            <person name="Yoshinaga Y."/>
            <person name="Zwiers L.-H."/>
            <person name="Turgeon B."/>
            <person name="Goodwin S."/>
            <person name="Spatafora J."/>
            <person name="Crous P."/>
            <person name="Grigoriev I."/>
        </authorList>
    </citation>
    <scope>NUCLEOTIDE SEQUENCE</scope>
    <source>
        <strain evidence="12">CBS 480.64</strain>
    </source>
</reference>
<organism evidence="12 13">
    <name type="scientific">Piedraia hortae CBS 480.64</name>
    <dbReference type="NCBI Taxonomy" id="1314780"/>
    <lineage>
        <taxon>Eukaryota</taxon>
        <taxon>Fungi</taxon>
        <taxon>Dikarya</taxon>
        <taxon>Ascomycota</taxon>
        <taxon>Pezizomycotina</taxon>
        <taxon>Dothideomycetes</taxon>
        <taxon>Dothideomycetidae</taxon>
        <taxon>Capnodiales</taxon>
        <taxon>Piedraiaceae</taxon>
        <taxon>Piedraia</taxon>
    </lineage>
</organism>
<comment type="subunit">
    <text evidence="10">Homooligomer.</text>
</comment>
<protein>
    <recommendedName>
        <fullName evidence="10">Sensitive to high expression protein 9, mitochondrial</fullName>
    </recommendedName>
</protein>
<keyword evidence="7 10" id="KW-0496">Mitochondrion</keyword>
<dbReference type="PANTHER" id="PTHR31961:SF3">
    <property type="entry name" value="SENSITIVE TO HIGH EXPRESSION PROTEIN 9, MITOCHONDRIAL"/>
    <property type="match status" value="1"/>
</dbReference>
<keyword evidence="5 10" id="KW-1133">Transmembrane helix</keyword>
<evidence type="ECO:0000313" key="12">
    <source>
        <dbReference type="EMBL" id="KAF2861789.1"/>
    </source>
</evidence>
<comment type="function">
    <text evidence="9">Required for the maintenance of the structure of the mitochondrial inner membrane. Involved in mitochondrial morphology. Causes growth arrest when highly overexpressed.</text>
</comment>
<keyword evidence="2 10" id="KW-0812">Transmembrane</keyword>
<dbReference type="EMBL" id="MU005970">
    <property type="protein sequence ID" value="KAF2861789.1"/>
    <property type="molecule type" value="Genomic_DNA"/>
</dbReference>
<dbReference type="AlphaFoldDB" id="A0A6A7C420"/>
<name>A0A6A7C420_9PEZI</name>
<dbReference type="GO" id="GO:0005743">
    <property type="term" value="C:mitochondrial inner membrane"/>
    <property type="evidence" value="ECO:0007669"/>
    <property type="project" value="UniProtKB-SubCell"/>
</dbReference>
<evidence type="ECO:0000256" key="10">
    <source>
        <dbReference type="RuleBase" id="RU364128"/>
    </source>
</evidence>
<gene>
    <name evidence="12" type="ORF">K470DRAFT_299039</name>
</gene>
<comment type="subcellular location">
    <subcellularLocation>
        <location evidence="10">Mitochondrion inner membrane</location>
        <topology evidence="10">Multi-pass membrane protein</topology>
    </subcellularLocation>
</comment>
<proteinExistence type="inferred from homology"/>
<comment type="similarity">
    <text evidence="1 10">Belongs to the SHE9 family.</text>
</comment>
<evidence type="ECO:0000256" key="11">
    <source>
        <dbReference type="SAM" id="Coils"/>
    </source>
</evidence>
<dbReference type="PANTHER" id="PTHR31961">
    <property type="entry name" value="SENSITIVE TO HIGH EXPRESSION PROTEIN 9, MITOCHONDRIAL"/>
    <property type="match status" value="1"/>
</dbReference>
<evidence type="ECO:0000256" key="6">
    <source>
        <dbReference type="ARBA" id="ARBA00023054"/>
    </source>
</evidence>
<keyword evidence="4 10" id="KW-0809">Transit peptide</keyword>
<evidence type="ECO:0000256" key="5">
    <source>
        <dbReference type="ARBA" id="ARBA00022989"/>
    </source>
</evidence>
<feature type="coiled-coil region" evidence="11">
    <location>
        <begin position="149"/>
        <end position="183"/>
    </location>
</feature>
<keyword evidence="6 11" id="KW-0175">Coiled coil</keyword>